<proteinExistence type="inferred from homology"/>
<feature type="transmembrane region" description="Helical" evidence="7">
    <location>
        <begin position="325"/>
        <end position="344"/>
    </location>
</feature>
<evidence type="ECO:0000256" key="7">
    <source>
        <dbReference type="SAM" id="Phobius"/>
    </source>
</evidence>
<gene>
    <name evidence="8" type="primary">PLESTB004253</name>
    <name evidence="8" type="ORF">PLESTB_001980500</name>
</gene>
<sequence>MLDPFGISFRRLGIQAEADQEPQHNGMAAAAFQCQSSSLFCQKDGPVSLAGDQPLTGQAIQGLGDRRRAHPQSCRDIHRPGFTLFMDQLCDQFNVVFGQLVAPGSTDAMKGLCPIVRMHKRDTPSLSEVFRTIAVGGGTTRFRRFLSSVGPGYLVAVGYMDPGNWATSLAGGAAFGYTLLFVALLSNVMAILLQSLCARLAVASGRDLAQACHDAYPKWLSFPLWIFAELAIIATDLAEVIGTAIGLNLLFGIPLEIGIFITAADVFLILWLQNKGFRWVEAFIIAMLATITACFAVLIAQADPEWGAVIAGFAPSREIIGNPDMLYLALGIIGATVMPHNLYLHSGIVQTRAYGLDLPSKREALRLATWDSTVALMFALLINCAILILAAAAFYTVGETEVTEIDKAHLLLAPLLGSEIAPVLFGLALLCSGLNSTVTATMAGQIVMEGFIKLRLKPWQRRLITRGFAILPATAVILVYGSEGTGQLLILSQVVLSFQLPFAIVPLVMFTASRAKMGPMVSPRWLTGLCALIAVIIIVLNVNLLATVLG</sequence>
<dbReference type="Proteomes" id="UP001165080">
    <property type="component" value="Unassembled WGS sequence"/>
</dbReference>
<organism evidence="8 9">
    <name type="scientific">Pleodorina starrii</name>
    <dbReference type="NCBI Taxonomy" id="330485"/>
    <lineage>
        <taxon>Eukaryota</taxon>
        <taxon>Viridiplantae</taxon>
        <taxon>Chlorophyta</taxon>
        <taxon>core chlorophytes</taxon>
        <taxon>Chlorophyceae</taxon>
        <taxon>CS clade</taxon>
        <taxon>Chlamydomonadales</taxon>
        <taxon>Volvocaceae</taxon>
        <taxon>Pleodorina</taxon>
    </lineage>
</organism>
<comment type="caution">
    <text evidence="8">The sequence shown here is derived from an EMBL/GenBank/DDBJ whole genome shotgun (WGS) entry which is preliminary data.</text>
</comment>
<dbReference type="GO" id="GO:0015086">
    <property type="term" value="F:cadmium ion transmembrane transporter activity"/>
    <property type="evidence" value="ECO:0007669"/>
    <property type="project" value="TreeGrafter"/>
</dbReference>
<feature type="transmembrane region" description="Helical" evidence="7">
    <location>
        <begin position="251"/>
        <end position="272"/>
    </location>
</feature>
<dbReference type="PANTHER" id="PTHR11706:SF33">
    <property type="entry name" value="NATURAL RESISTANCE-ASSOCIATED MACROPHAGE PROTEIN 2"/>
    <property type="match status" value="1"/>
</dbReference>
<feature type="transmembrane region" description="Helical" evidence="7">
    <location>
        <begin position="488"/>
        <end position="513"/>
    </location>
</feature>
<keyword evidence="6 7" id="KW-0472">Membrane</keyword>
<dbReference type="GO" id="GO:0005384">
    <property type="term" value="F:manganese ion transmembrane transporter activity"/>
    <property type="evidence" value="ECO:0007669"/>
    <property type="project" value="TreeGrafter"/>
</dbReference>
<dbReference type="HAMAP" id="MF_00221">
    <property type="entry name" value="NRAMP"/>
    <property type="match status" value="1"/>
</dbReference>
<dbReference type="NCBIfam" id="NF001923">
    <property type="entry name" value="PRK00701.1"/>
    <property type="match status" value="1"/>
</dbReference>
<accession>A0A9W6C3A8</accession>
<feature type="transmembrane region" description="Helical" evidence="7">
    <location>
        <begin position="420"/>
        <end position="443"/>
    </location>
</feature>
<name>A0A9W6C3A8_9CHLO</name>
<dbReference type="EMBL" id="BRXU01000086">
    <property type="protein sequence ID" value="GLC63099.1"/>
    <property type="molecule type" value="Genomic_DNA"/>
</dbReference>
<dbReference type="NCBIfam" id="TIGR01197">
    <property type="entry name" value="nramp"/>
    <property type="match status" value="1"/>
</dbReference>
<feature type="transmembrane region" description="Helical" evidence="7">
    <location>
        <begin position="463"/>
        <end position="482"/>
    </location>
</feature>
<keyword evidence="4 7" id="KW-0812">Transmembrane</keyword>
<feature type="transmembrane region" description="Helical" evidence="7">
    <location>
        <begin position="279"/>
        <end position="300"/>
    </location>
</feature>
<dbReference type="PANTHER" id="PTHR11706">
    <property type="entry name" value="SOLUTE CARRIER PROTEIN FAMILY 11 MEMBER"/>
    <property type="match status" value="1"/>
</dbReference>
<evidence type="ECO:0000256" key="3">
    <source>
        <dbReference type="ARBA" id="ARBA00022448"/>
    </source>
</evidence>
<comment type="similarity">
    <text evidence="2">Belongs to the NRAMP (TC 2.A.55) family.</text>
</comment>
<keyword evidence="9" id="KW-1185">Reference proteome</keyword>
<dbReference type="Pfam" id="PF01566">
    <property type="entry name" value="Nramp"/>
    <property type="match status" value="1"/>
</dbReference>
<dbReference type="AlphaFoldDB" id="A0A9W6C3A8"/>
<evidence type="ECO:0000256" key="1">
    <source>
        <dbReference type="ARBA" id="ARBA00004141"/>
    </source>
</evidence>
<keyword evidence="5 7" id="KW-1133">Transmembrane helix</keyword>
<evidence type="ECO:0000256" key="5">
    <source>
        <dbReference type="ARBA" id="ARBA00022989"/>
    </source>
</evidence>
<evidence type="ECO:0008006" key="10">
    <source>
        <dbReference type="Google" id="ProtNLM"/>
    </source>
</evidence>
<protein>
    <recommendedName>
        <fullName evidence="10">Divalent metal cation transporter MntH</fullName>
    </recommendedName>
</protein>
<dbReference type="GO" id="GO:0005886">
    <property type="term" value="C:plasma membrane"/>
    <property type="evidence" value="ECO:0007669"/>
    <property type="project" value="TreeGrafter"/>
</dbReference>
<feature type="transmembrane region" description="Helical" evidence="7">
    <location>
        <begin position="174"/>
        <end position="202"/>
    </location>
</feature>
<feature type="transmembrane region" description="Helical" evidence="7">
    <location>
        <begin position="374"/>
        <end position="397"/>
    </location>
</feature>
<dbReference type="PRINTS" id="PR00447">
    <property type="entry name" value="NATRESASSCMP"/>
</dbReference>
<evidence type="ECO:0000313" key="8">
    <source>
        <dbReference type="EMBL" id="GLC63099.1"/>
    </source>
</evidence>
<dbReference type="NCBIfam" id="NF037982">
    <property type="entry name" value="Nramp_1"/>
    <property type="match status" value="1"/>
</dbReference>
<dbReference type="InterPro" id="IPR001046">
    <property type="entry name" value="NRAMP_fam"/>
</dbReference>
<evidence type="ECO:0000256" key="2">
    <source>
        <dbReference type="ARBA" id="ARBA00009965"/>
    </source>
</evidence>
<feature type="transmembrane region" description="Helical" evidence="7">
    <location>
        <begin position="525"/>
        <end position="549"/>
    </location>
</feature>
<reference evidence="8 9" key="1">
    <citation type="journal article" date="2023" name="Commun. Biol.">
        <title>Reorganization of the ancestral sex-determining regions during the evolution of trioecy in Pleodorina starrii.</title>
        <authorList>
            <person name="Takahashi K."/>
            <person name="Suzuki S."/>
            <person name="Kawai-Toyooka H."/>
            <person name="Yamamoto K."/>
            <person name="Hamaji T."/>
            <person name="Ootsuki R."/>
            <person name="Yamaguchi H."/>
            <person name="Kawachi M."/>
            <person name="Higashiyama T."/>
            <person name="Nozaki H."/>
        </authorList>
    </citation>
    <scope>NUCLEOTIDE SEQUENCE [LARGE SCALE GENOMIC DNA]</scope>
    <source>
        <strain evidence="8 9">NIES-4479</strain>
    </source>
</reference>
<evidence type="ECO:0000256" key="4">
    <source>
        <dbReference type="ARBA" id="ARBA00022692"/>
    </source>
</evidence>
<evidence type="ECO:0000256" key="6">
    <source>
        <dbReference type="ARBA" id="ARBA00023136"/>
    </source>
</evidence>
<keyword evidence="3" id="KW-0813">Transport</keyword>
<feature type="transmembrane region" description="Helical" evidence="7">
    <location>
        <begin position="222"/>
        <end position="245"/>
    </location>
</feature>
<dbReference type="GO" id="GO:0034755">
    <property type="term" value="P:iron ion transmembrane transport"/>
    <property type="evidence" value="ECO:0007669"/>
    <property type="project" value="TreeGrafter"/>
</dbReference>
<comment type="subcellular location">
    <subcellularLocation>
        <location evidence="1">Membrane</location>
        <topology evidence="1">Multi-pass membrane protein</topology>
    </subcellularLocation>
</comment>
<evidence type="ECO:0000313" key="9">
    <source>
        <dbReference type="Proteomes" id="UP001165080"/>
    </source>
</evidence>